<accession>A0ABT0BHL7</accession>
<keyword evidence="2" id="KW-1185">Reference proteome</keyword>
<dbReference type="RefSeq" id="WP_244023324.1">
    <property type="nucleotide sequence ID" value="NZ_JALHLF010000104.1"/>
</dbReference>
<protein>
    <recommendedName>
        <fullName evidence="3">Lipoprotein</fullName>
    </recommendedName>
</protein>
<proteinExistence type="predicted"/>
<name>A0ABT0BHL7_9SPHN</name>
<gene>
    <name evidence="1" type="ORF">MTR62_17450</name>
</gene>
<comment type="caution">
    <text evidence="1">The sequence shown here is derived from an EMBL/GenBank/DDBJ whole genome shotgun (WGS) entry which is preliminary data.</text>
</comment>
<evidence type="ECO:0000313" key="2">
    <source>
        <dbReference type="Proteomes" id="UP001162881"/>
    </source>
</evidence>
<reference evidence="1" key="1">
    <citation type="submission" date="2022-03" db="EMBL/GenBank/DDBJ databases">
        <title>Identification of a novel bacterium isolated from mangrove sediments.</title>
        <authorList>
            <person name="Pan X."/>
        </authorList>
    </citation>
    <scope>NUCLEOTIDE SEQUENCE</scope>
    <source>
        <strain evidence="1">B1949</strain>
    </source>
</reference>
<organism evidence="1 2">
    <name type="scientific">Novosphingobium organovorum</name>
    <dbReference type="NCBI Taxonomy" id="2930092"/>
    <lineage>
        <taxon>Bacteria</taxon>
        <taxon>Pseudomonadati</taxon>
        <taxon>Pseudomonadota</taxon>
        <taxon>Alphaproteobacteria</taxon>
        <taxon>Sphingomonadales</taxon>
        <taxon>Sphingomonadaceae</taxon>
        <taxon>Novosphingobium</taxon>
    </lineage>
</organism>
<dbReference type="Proteomes" id="UP001162881">
    <property type="component" value="Unassembled WGS sequence"/>
</dbReference>
<evidence type="ECO:0000313" key="1">
    <source>
        <dbReference type="EMBL" id="MCJ2184463.1"/>
    </source>
</evidence>
<dbReference type="EMBL" id="JALHLF010000104">
    <property type="protein sequence ID" value="MCJ2184463.1"/>
    <property type="molecule type" value="Genomic_DNA"/>
</dbReference>
<sequence length="107" mass="11446">MVRTLRTLGLCGFLLLAVSGCMDKEGRVRAHLVQFGLSEPMARCLAKPLARDLSVAQLRQLGGLAKAVRDRREPHGTTALIEQLTRTGDPQIVAVAGKAALGCALLR</sequence>
<dbReference type="PROSITE" id="PS51257">
    <property type="entry name" value="PROKAR_LIPOPROTEIN"/>
    <property type="match status" value="1"/>
</dbReference>
<evidence type="ECO:0008006" key="3">
    <source>
        <dbReference type="Google" id="ProtNLM"/>
    </source>
</evidence>